<dbReference type="GO" id="GO:0019843">
    <property type="term" value="F:rRNA binding"/>
    <property type="evidence" value="ECO:0007669"/>
    <property type="project" value="UniProtKB-UniRule"/>
</dbReference>
<name>A0A1H3J5D3_9ACTN</name>
<dbReference type="Proteomes" id="UP000198921">
    <property type="component" value="Unassembled WGS sequence"/>
</dbReference>
<keyword evidence="4 10" id="KW-0699">rRNA-binding</keyword>
<keyword evidence="5 10" id="KW-0694">RNA-binding</keyword>
<dbReference type="InterPro" id="IPR047867">
    <property type="entry name" value="Ribosomal_uL22_bac/org-type"/>
</dbReference>
<dbReference type="InterPro" id="IPR018260">
    <property type="entry name" value="Ribosomal_uL22_CS"/>
</dbReference>
<evidence type="ECO:0000256" key="3">
    <source>
        <dbReference type="ARBA" id="ARBA00011838"/>
    </source>
</evidence>
<dbReference type="OrthoDB" id="9805969at2"/>
<evidence type="ECO:0000256" key="5">
    <source>
        <dbReference type="ARBA" id="ARBA00022884"/>
    </source>
</evidence>
<comment type="function">
    <text evidence="8">This protein binds specifically to 23S rRNA; its binding is stimulated by other ribosomal proteins, e.g. L4, L17, and L20. It is important during the early stages of 50S assembly. It makes multiple contacts with different domains of the 23S rRNA in the assembled 50S subunit and ribosome.</text>
</comment>
<dbReference type="Gene3D" id="3.90.470.10">
    <property type="entry name" value="Ribosomal protein L22/L17"/>
    <property type="match status" value="1"/>
</dbReference>
<feature type="region of interest" description="Disordered" evidence="14">
    <location>
        <begin position="121"/>
        <end position="158"/>
    </location>
</feature>
<keyword evidence="7 10" id="KW-0687">Ribonucleoprotein</keyword>
<dbReference type="InterPro" id="IPR001063">
    <property type="entry name" value="Ribosomal_uL22"/>
</dbReference>
<dbReference type="CDD" id="cd00336">
    <property type="entry name" value="Ribosomal_L22"/>
    <property type="match status" value="1"/>
</dbReference>
<reference evidence="16" key="1">
    <citation type="submission" date="2016-10" db="EMBL/GenBank/DDBJ databases">
        <authorList>
            <person name="Varghese N."/>
            <person name="Submissions S."/>
        </authorList>
    </citation>
    <scope>NUCLEOTIDE SEQUENCE [LARGE SCALE GENOMIC DNA]</scope>
    <source>
        <strain evidence="16">DSM 45422</strain>
    </source>
</reference>
<dbReference type="HAMAP" id="MF_01331_B">
    <property type="entry name" value="Ribosomal_uL22_B"/>
    <property type="match status" value="1"/>
</dbReference>
<evidence type="ECO:0000256" key="2">
    <source>
        <dbReference type="ARBA" id="ARBA00009451"/>
    </source>
</evidence>
<dbReference type="PANTHER" id="PTHR13501:SF8">
    <property type="entry name" value="LARGE RIBOSOMAL SUBUNIT PROTEIN UL22M"/>
    <property type="match status" value="1"/>
</dbReference>
<evidence type="ECO:0000256" key="4">
    <source>
        <dbReference type="ARBA" id="ARBA00022730"/>
    </source>
</evidence>
<comment type="function">
    <text evidence="1 10">The globular domain of the protein is located near the polypeptide exit tunnel on the outside of the subunit, while an extended beta-hairpin is found that lines the wall of the exit tunnel in the center of the 70S ribosome.</text>
</comment>
<dbReference type="PANTHER" id="PTHR13501">
    <property type="entry name" value="CHLOROPLAST 50S RIBOSOMAL PROTEIN L22-RELATED"/>
    <property type="match status" value="1"/>
</dbReference>
<evidence type="ECO:0000256" key="11">
    <source>
        <dbReference type="RuleBase" id="RU004005"/>
    </source>
</evidence>
<dbReference type="NCBIfam" id="TIGR01044">
    <property type="entry name" value="rplV_bact"/>
    <property type="match status" value="1"/>
</dbReference>
<gene>
    <name evidence="10" type="primary">rplV</name>
    <name evidence="15" type="ORF">SAMN05660209_02644</name>
</gene>
<keyword evidence="16" id="KW-1185">Reference proteome</keyword>
<dbReference type="STRING" id="1137993.SAMN05660209_02644"/>
<evidence type="ECO:0000256" key="13">
    <source>
        <dbReference type="RuleBase" id="RU004008"/>
    </source>
</evidence>
<evidence type="ECO:0000256" key="10">
    <source>
        <dbReference type="HAMAP-Rule" id="MF_01331"/>
    </source>
</evidence>
<keyword evidence="6 10" id="KW-0689">Ribosomal protein</keyword>
<protein>
    <recommendedName>
        <fullName evidence="9 10">Large ribosomal subunit protein uL22</fullName>
    </recommendedName>
</protein>
<dbReference type="AlphaFoldDB" id="A0A1H3J5D3"/>
<evidence type="ECO:0000256" key="6">
    <source>
        <dbReference type="ARBA" id="ARBA00022980"/>
    </source>
</evidence>
<dbReference type="EMBL" id="FNOT01000006">
    <property type="protein sequence ID" value="SDY34759.1"/>
    <property type="molecule type" value="Genomic_DNA"/>
</dbReference>
<dbReference type="InterPro" id="IPR005727">
    <property type="entry name" value="Ribosomal_uL22_bac/chlpt-type"/>
</dbReference>
<accession>A0A1H3J5D3</accession>
<dbReference type="GO" id="GO:0006412">
    <property type="term" value="P:translation"/>
    <property type="evidence" value="ECO:0007669"/>
    <property type="project" value="UniProtKB-UniRule"/>
</dbReference>
<dbReference type="InterPro" id="IPR036394">
    <property type="entry name" value="Ribosomal_uL22_sf"/>
</dbReference>
<dbReference type="SUPFAM" id="SSF54843">
    <property type="entry name" value="Ribosomal protein L22"/>
    <property type="match status" value="1"/>
</dbReference>
<evidence type="ECO:0000313" key="16">
    <source>
        <dbReference type="Proteomes" id="UP000198921"/>
    </source>
</evidence>
<dbReference type="RefSeq" id="WP_091156714.1">
    <property type="nucleotide sequence ID" value="NZ_FNOT01000006.1"/>
</dbReference>
<evidence type="ECO:0000256" key="9">
    <source>
        <dbReference type="ARBA" id="ARBA00035207"/>
    </source>
</evidence>
<dbReference type="GO" id="GO:0022625">
    <property type="term" value="C:cytosolic large ribosomal subunit"/>
    <property type="evidence" value="ECO:0007669"/>
    <property type="project" value="TreeGrafter"/>
</dbReference>
<dbReference type="GO" id="GO:0003735">
    <property type="term" value="F:structural constituent of ribosome"/>
    <property type="evidence" value="ECO:0007669"/>
    <property type="project" value="InterPro"/>
</dbReference>
<organism evidence="15 16">
    <name type="scientific">Geodermatophilus africanus</name>
    <dbReference type="NCBI Taxonomy" id="1137993"/>
    <lineage>
        <taxon>Bacteria</taxon>
        <taxon>Bacillati</taxon>
        <taxon>Actinomycetota</taxon>
        <taxon>Actinomycetes</taxon>
        <taxon>Geodermatophilales</taxon>
        <taxon>Geodermatophilaceae</taxon>
        <taxon>Geodermatophilus</taxon>
    </lineage>
</organism>
<proteinExistence type="inferred from homology"/>
<comment type="function">
    <text evidence="10 13">This protein binds specifically to 23S rRNA; its binding is stimulated by other ribosomal proteins, e.g., L4, L17, and L20. It is important during the early stages of 50S assembly. It makes multiple contacts with different domains of the 23S rRNA in the assembled 50S subunit and ribosome.</text>
</comment>
<evidence type="ECO:0000256" key="1">
    <source>
        <dbReference type="ARBA" id="ARBA00003478"/>
    </source>
</evidence>
<dbReference type="Pfam" id="PF00237">
    <property type="entry name" value="Ribosomal_L22"/>
    <property type="match status" value="1"/>
</dbReference>
<comment type="similarity">
    <text evidence="2 10 11">Belongs to the universal ribosomal protein uL22 family.</text>
</comment>
<evidence type="ECO:0000256" key="14">
    <source>
        <dbReference type="SAM" id="MobiDB-lite"/>
    </source>
</evidence>
<evidence type="ECO:0000256" key="7">
    <source>
        <dbReference type="ARBA" id="ARBA00023274"/>
    </source>
</evidence>
<evidence type="ECO:0000256" key="12">
    <source>
        <dbReference type="RuleBase" id="RU004006"/>
    </source>
</evidence>
<sequence length="158" mass="17150">MTSQLGEETPTARATARFVRVTPMKARRVVDLVRYLPTDEALALLRYAPQAASEPVLKVVASAVANAEHNLRLDPAALVVSAAYVDEGPTLKRIRPRAQGRAYRINKRTCHITVEVAEVSSSTELAGKSRTARRRTGQSGPATQQTGQQKSNTRGGTR</sequence>
<comment type="subunit">
    <text evidence="3 10 12">Part of the 50S ribosomal subunit.</text>
</comment>
<evidence type="ECO:0000313" key="15">
    <source>
        <dbReference type="EMBL" id="SDY34759.1"/>
    </source>
</evidence>
<evidence type="ECO:0000256" key="8">
    <source>
        <dbReference type="ARBA" id="ARBA00025084"/>
    </source>
</evidence>
<dbReference type="PROSITE" id="PS00464">
    <property type="entry name" value="RIBOSOMAL_L22"/>
    <property type="match status" value="1"/>
</dbReference>
<feature type="compositionally biased region" description="Polar residues" evidence="14">
    <location>
        <begin position="137"/>
        <end position="158"/>
    </location>
</feature>